<proteinExistence type="predicted"/>
<name>A0AAW1GYY7_SAPOF</name>
<evidence type="ECO:0000313" key="2">
    <source>
        <dbReference type="EMBL" id="KAK9669015.1"/>
    </source>
</evidence>
<evidence type="ECO:0000256" key="1">
    <source>
        <dbReference type="SAM" id="MobiDB-lite"/>
    </source>
</evidence>
<accession>A0AAW1GYY7</accession>
<feature type="compositionally biased region" description="Polar residues" evidence="1">
    <location>
        <begin position="153"/>
        <end position="164"/>
    </location>
</feature>
<gene>
    <name evidence="2" type="ORF">RND81_13G102900</name>
</gene>
<dbReference type="EMBL" id="JBDFQZ010000013">
    <property type="protein sequence ID" value="KAK9669015.1"/>
    <property type="molecule type" value="Genomic_DNA"/>
</dbReference>
<comment type="caution">
    <text evidence="2">The sequence shown here is derived from an EMBL/GenBank/DDBJ whole genome shotgun (WGS) entry which is preliminary data.</text>
</comment>
<dbReference type="Proteomes" id="UP001443914">
    <property type="component" value="Unassembled WGS sequence"/>
</dbReference>
<protein>
    <submittedName>
        <fullName evidence="2">Uncharacterized protein</fullName>
    </submittedName>
</protein>
<keyword evidence="3" id="KW-1185">Reference proteome</keyword>
<feature type="region of interest" description="Disordered" evidence="1">
    <location>
        <begin position="134"/>
        <end position="182"/>
    </location>
</feature>
<evidence type="ECO:0000313" key="3">
    <source>
        <dbReference type="Proteomes" id="UP001443914"/>
    </source>
</evidence>
<reference evidence="2" key="1">
    <citation type="submission" date="2024-03" db="EMBL/GenBank/DDBJ databases">
        <title>WGS assembly of Saponaria officinalis var. Norfolk2.</title>
        <authorList>
            <person name="Jenkins J."/>
            <person name="Shu S."/>
            <person name="Grimwood J."/>
            <person name="Barry K."/>
            <person name="Goodstein D."/>
            <person name="Schmutz J."/>
            <person name="Leebens-Mack J."/>
            <person name="Osbourn A."/>
        </authorList>
    </citation>
    <scope>NUCLEOTIDE SEQUENCE [LARGE SCALE GENOMIC DNA]</scope>
    <source>
        <strain evidence="2">JIC</strain>
    </source>
</reference>
<sequence length="295" mass="32049">MGDTFLGRAEPHNVRRTEIDMLGGYLNVESGEPFTINLPYHIAMQMTRAVDASSLVMGGLVTRIAVRVARFSESRTLILLPSSETADDKLLSLDHLIDLRWVRLIGSKYHWTIDGKLSVVLLSTSLPCLVPLPQPLEGRPRPPRPSYLLPFTTPATPNVPSVTYSRRPDPGQSSSSAAPPAGNEELMEMMRGLCLDVRTMQTDIRLALHPIYSHYASQGVIQPQGPHPSWFQWLEGGFCAPRVGFAGSSDAAPSSYGGAGSYGGVRHSDFHDYGGYVLGDGGDPDDACEGYYGSD</sequence>
<organism evidence="2 3">
    <name type="scientific">Saponaria officinalis</name>
    <name type="common">Common soapwort</name>
    <name type="synonym">Lychnis saponaria</name>
    <dbReference type="NCBI Taxonomy" id="3572"/>
    <lineage>
        <taxon>Eukaryota</taxon>
        <taxon>Viridiplantae</taxon>
        <taxon>Streptophyta</taxon>
        <taxon>Embryophyta</taxon>
        <taxon>Tracheophyta</taxon>
        <taxon>Spermatophyta</taxon>
        <taxon>Magnoliopsida</taxon>
        <taxon>eudicotyledons</taxon>
        <taxon>Gunneridae</taxon>
        <taxon>Pentapetalae</taxon>
        <taxon>Caryophyllales</taxon>
        <taxon>Caryophyllaceae</taxon>
        <taxon>Caryophylleae</taxon>
        <taxon>Saponaria</taxon>
    </lineage>
</organism>
<dbReference type="AlphaFoldDB" id="A0AAW1GYY7"/>